<dbReference type="Proteomes" id="UP000648187">
    <property type="component" value="Unassembled WGS sequence"/>
</dbReference>
<feature type="non-terminal residue" evidence="1">
    <location>
        <position position="181"/>
    </location>
</feature>
<sequence>KYRQKNKHRFSIHPLLVTRHDGKEFNIFISNLKKFEDKFFGYTRMSVKSYEELLTKLYLNIRGQDTRFRMSISPEEKLIITISDDGLAGGTRRLRLPRRVRGGDAARRIIQPARLVAAPDQPERLTAGRKSVRRYRAVSCTNRCAAYRNGTPHGGQPLVRYRLNTKVLSHWTNIYGFAIQF</sequence>
<comment type="caution">
    <text evidence="1">The sequence shown here is derived from an EMBL/GenBank/DDBJ whole genome shotgun (WGS) entry which is preliminary data.</text>
</comment>
<protein>
    <submittedName>
        <fullName evidence="1">Uncharacterized protein</fullName>
    </submittedName>
</protein>
<keyword evidence="2" id="KW-1185">Reference proteome</keyword>
<reference evidence="1" key="1">
    <citation type="submission" date="2020-08" db="EMBL/GenBank/DDBJ databases">
        <title>Spodoptera exigua strain:BAW_Kor-Di-RS1 Genome sequencing and assembly.</title>
        <authorList>
            <person name="Kim J."/>
            <person name="Nam H.Y."/>
            <person name="Kwon M."/>
            <person name="Choi J.H."/>
            <person name="Cho S.R."/>
            <person name="Kim G.-H."/>
        </authorList>
    </citation>
    <scope>NUCLEOTIDE SEQUENCE</scope>
    <source>
        <strain evidence="1">BAW_Kor-Di-RS1</strain>
        <tissue evidence="1">Whole-body</tissue>
    </source>
</reference>
<organism evidence="1 2">
    <name type="scientific">Spodoptera exigua</name>
    <name type="common">Beet armyworm</name>
    <name type="synonym">Noctua fulgens</name>
    <dbReference type="NCBI Taxonomy" id="7107"/>
    <lineage>
        <taxon>Eukaryota</taxon>
        <taxon>Metazoa</taxon>
        <taxon>Ecdysozoa</taxon>
        <taxon>Arthropoda</taxon>
        <taxon>Hexapoda</taxon>
        <taxon>Insecta</taxon>
        <taxon>Pterygota</taxon>
        <taxon>Neoptera</taxon>
        <taxon>Endopterygota</taxon>
        <taxon>Lepidoptera</taxon>
        <taxon>Glossata</taxon>
        <taxon>Ditrysia</taxon>
        <taxon>Noctuoidea</taxon>
        <taxon>Noctuidae</taxon>
        <taxon>Amphipyrinae</taxon>
        <taxon>Spodoptera</taxon>
    </lineage>
</organism>
<accession>A0A835L871</accession>
<gene>
    <name evidence="1" type="ORF">HW555_008188</name>
</gene>
<dbReference type="EMBL" id="JACKWZ010000152">
    <property type="protein sequence ID" value="KAF9413742.1"/>
    <property type="molecule type" value="Genomic_DNA"/>
</dbReference>
<evidence type="ECO:0000313" key="2">
    <source>
        <dbReference type="Proteomes" id="UP000648187"/>
    </source>
</evidence>
<dbReference type="AlphaFoldDB" id="A0A835L871"/>
<proteinExistence type="predicted"/>
<name>A0A835L871_SPOEX</name>
<evidence type="ECO:0000313" key="1">
    <source>
        <dbReference type="EMBL" id="KAF9413742.1"/>
    </source>
</evidence>